<evidence type="ECO:0000313" key="4">
    <source>
        <dbReference type="Proteomes" id="UP000824208"/>
    </source>
</evidence>
<dbReference type="Pfam" id="PF25852">
    <property type="entry name" value="DUF6242_C"/>
    <property type="match status" value="1"/>
</dbReference>
<proteinExistence type="predicted"/>
<dbReference type="PANTHER" id="PTHR44086:SF10">
    <property type="entry name" value="THIOSULFATE SULFURTRANSFERASE_RHODANESE-LIKE DOMAIN-CONTAINING PROTEIN 3"/>
    <property type="match status" value="1"/>
</dbReference>
<dbReference type="SUPFAM" id="SSF52821">
    <property type="entry name" value="Rhodanese/Cell cycle control phosphatase"/>
    <property type="match status" value="1"/>
</dbReference>
<dbReference type="AlphaFoldDB" id="A0A9D2MBV7"/>
<gene>
    <name evidence="3" type="ORF">H9714_09550</name>
</gene>
<evidence type="ECO:0000313" key="3">
    <source>
        <dbReference type="EMBL" id="HJB57782.1"/>
    </source>
</evidence>
<feature type="chain" id="PRO_5039323187" evidence="1">
    <location>
        <begin position="27"/>
        <end position="419"/>
    </location>
</feature>
<dbReference type="PANTHER" id="PTHR44086">
    <property type="entry name" value="THIOSULFATE SULFURTRANSFERASE RDL2, MITOCHONDRIAL-RELATED"/>
    <property type="match status" value="1"/>
</dbReference>
<organism evidence="3 4">
    <name type="scientific">Candidatus Flavonifractor intestinipullorum</name>
    <dbReference type="NCBI Taxonomy" id="2838587"/>
    <lineage>
        <taxon>Bacteria</taxon>
        <taxon>Bacillati</taxon>
        <taxon>Bacillota</taxon>
        <taxon>Clostridia</taxon>
        <taxon>Eubacteriales</taxon>
        <taxon>Oscillospiraceae</taxon>
        <taxon>Flavonifractor</taxon>
    </lineage>
</organism>
<dbReference type="Pfam" id="PF00581">
    <property type="entry name" value="Rhodanese"/>
    <property type="match status" value="1"/>
</dbReference>
<dbReference type="CDD" id="cd00158">
    <property type="entry name" value="RHOD"/>
    <property type="match status" value="1"/>
</dbReference>
<dbReference type="Gene3D" id="3.40.250.10">
    <property type="entry name" value="Rhodanese-like domain"/>
    <property type="match status" value="1"/>
</dbReference>
<dbReference type="InterPro" id="IPR001763">
    <property type="entry name" value="Rhodanese-like_dom"/>
</dbReference>
<dbReference type="InterPro" id="IPR036873">
    <property type="entry name" value="Rhodanese-like_dom_sf"/>
</dbReference>
<comment type="caution">
    <text evidence="3">The sequence shown here is derived from an EMBL/GenBank/DDBJ whole genome shotgun (WGS) entry which is preliminary data.</text>
</comment>
<sequence>MLWRNIVLTLAAAAACAAGISTASPAAPPAESGYLDSVYDGSAFYLAGTGGRLDRVGSDGALESLSSGTQDDILCLAVSGSGILAGTGGGDILLSGSDGTQSVYSGKDAVCSLTRFQGAYYALTQKGSILRSSDGHSWSVSTQLKASAPFLSLTASNRTLSAITGETDLFTSSNGSDWEEENFNDLYQDFYPAYRFTRSAGMGDTWFILGENAETGAPLVMFTQAGEAWLQKDLQVVNSQPAPTDPPIAVNDIAGNADQLVVACDGGQVLTITNCSVCNQLQEFAPGTDLNTISVSETSTLVAGENFYFQLLSNTEVKQDQIQAEQAQIDLANGALLIDVREPSERAESGYIAGSLSVPLAQVAQELPRIAPDRDQELIFYCASGSRSQTALETAQELGYTRVYNLGALSDWPYGITHD</sequence>
<dbReference type="InterPro" id="IPR058667">
    <property type="entry name" value="DUF6242_C"/>
</dbReference>
<reference evidence="3" key="1">
    <citation type="journal article" date="2021" name="PeerJ">
        <title>Extensive microbial diversity within the chicken gut microbiome revealed by metagenomics and culture.</title>
        <authorList>
            <person name="Gilroy R."/>
            <person name="Ravi A."/>
            <person name="Getino M."/>
            <person name="Pursley I."/>
            <person name="Horton D.L."/>
            <person name="Alikhan N.F."/>
            <person name="Baker D."/>
            <person name="Gharbi K."/>
            <person name="Hall N."/>
            <person name="Watson M."/>
            <person name="Adriaenssens E.M."/>
            <person name="Foster-Nyarko E."/>
            <person name="Jarju S."/>
            <person name="Secka A."/>
            <person name="Antonio M."/>
            <person name="Oren A."/>
            <person name="Chaudhuri R.R."/>
            <person name="La Ragione R."/>
            <person name="Hildebrand F."/>
            <person name="Pallen M.J."/>
        </authorList>
    </citation>
    <scope>NUCLEOTIDE SEQUENCE</scope>
    <source>
        <strain evidence="3">CHK189-11263</strain>
    </source>
</reference>
<dbReference type="GO" id="GO:0004792">
    <property type="term" value="F:thiosulfate-cyanide sulfurtransferase activity"/>
    <property type="evidence" value="ECO:0007669"/>
    <property type="project" value="TreeGrafter"/>
</dbReference>
<keyword evidence="1" id="KW-0732">Signal</keyword>
<name>A0A9D2MBV7_9FIRM</name>
<dbReference type="EMBL" id="DWYC01000087">
    <property type="protein sequence ID" value="HJB57782.1"/>
    <property type="molecule type" value="Genomic_DNA"/>
</dbReference>
<dbReference type="Proteomes" id="UP000824208">
    <property type="component" value="Unassembled WGS sequence"/>
</dbReference>
<dbReference type="SMART" id="SM00450">
    <property type="entry name" value="RHOD"/>
    <property type="match status" value="1"/>
</dbReference>
<accession>A0A9D2MBV7</accession>
<evidence type="ECO:0000259" key="2">
    <source>
        <dbReference type="PROSITE" id="PS50206"/>
    </source>
</evidence>
<dbReference type="PROSITE" id="PS51257">
    <property type="entry name" value="PROKAR_LIPOPROTEIN"/>
    <property type="match status" value="1"/>
</dbReference>
<feature type="domain" description="Rhodanese" evidence="2">
    <location>
        <begin position="331"/>
        <end position="418"/>
    </location>
</feature>
<dbReference type="PROSITE" id="PS50206">
    <property type="entry name" value="RHODANESE_3"/>
    <property type="match status" value="1"/>
</dbReference>
<protein>
    <submittedName>
        <fullName evidence="3">Rhodanese-like domain-containing protein</fullName>
    </submittedName>
</protein>
<reference evidence="3" key="2">
    <citation type="submission" date="2021-04" db="EMBL/GenBank/DDBJ databases">
        <authorList>
            <person name="Gilroy R."/>
        </authorList>
    </citation>
    <scope>NUCLEOTIDE SEQUENCE</scope>
    <source>
        <strain evidence="3">CHK189-11263</strain>
    </source>
</reference>
<evidence type="ECO:0000256" key="1">
    <source>
        <dbReference type="SAM" id="SignalP"/>
    </source>
</evidence>
<feature type="signal peptide" evidence="1">
    <location>
        <begin position="1"/>
        <end position="26"/>
    </location>
</feature>